<dbReference type="Proteomes" id="UP000823674">
    <property type="component" value="Chromosome A02"/>
</dbReference>
<evidence type="ECO:0000313" key="2">
    <source>
        <dbReference type="Proteomes" id="UP000823674"/>
    </source>
</evidence>
<comment type="caution">
    <text evidence="1">The sequence shown here is derived from an EMBL/GenBank/DDBJ whole genome shotgun (WGS) entry which is preliminary data.</text>
</comment>
<gene>
    <name evidence="1" type="primary">A02g507850.1_BraROA</name>
    <name evidence="1" type="ORF">IGI04_007214</name>
</gene>
<evidence type="ECO:0000313" key="1">
    <source>
        <dbReference type="EMBL" id="KAG5410895.1"/>
    </source>
</evidence>
<accession>A0ABQ7NJ75</accession>
<proteinExistence type="predicted"/>
<dbReference type="EMBL" id="JADBGQ010000002">
    <property type="protein sequence ID" value="KAG5410895.1"/>
    <property type="molecule type" value="Genomic_DNA"/>
</dbReference>
<keyword evidence="2" id="KW-1185">Reference proteome</keyword>
<protein>
    <submittedName>
        <fullName evidence="1">Uncharacterized protein</fullName>
    </submittedName>
</protein>
<reference evidence="1 2" key="1">
    <citation type="submission" date="2021-03" db="EMBL/GenBank/DDBJ databases">
        <authorList>
            <person name="King G.J."/>
            <person name="Bancroft I."/>
            <person name="Baten A."/>
            <person name="Bloomfield J."/>
            <person name="Borpatragohain P."/>
            <person name="He Z."/>
            <person name="Irish N."/>
            <person name="Irwin J."/>
            <person name="Liu K."/>
            <person name="Mauleon R.P."/>
            <person name="Moore J."/>
            <person name="Morris R."/>
            <person name="Ostergaard L."/>
            <person name="Wang B."/>
            <person name="Wells R."/>
        </authorList>
    </citation>
    <scope>NUCLEOTIDE SEQUENCE [LARGE SCALE GENOMIC DNA]</scope>
    <source>
        <strain evidence="1">R-o-18</strain>
        <tissue evidence="1">Leaf</tissue>
    </source>
</reference>
<organism evidence="1 2">
    <name type="scientific">Brassica rapa subsp. trilocularis</name>
    <dbReference type="NCBI Taxonomy" id="1813537"/>
    <lineage>
        <taxon>Eukaryota</taxon>
        <taxon>Viridiplantae</taxon>
        <taxon>Streptophyta</taxon>
        <taxon>Embryophyta</taxon>
        <taxon>Tracheophyta</taxon>
        <taxon>Spermatophyta</taxon>
        <taxon>Magnoliopsida</taxon>
        <taxon>eudicotyledons</taxon>
        <taxon>Gunneridae</taxon>
        <taxon>Pentapetalae</taxon>
        <taxon>rosids</taxon>
        <taxon>malvids</taxon>
        <taxon>Brassicales</taxon>
        <taxon>Brassicaceae</taxon>
        <taxon>Brassiceae</taxon>
        <taxon>Brassica</taxon>
    </lineage>
</organism>
<sequence length="147" mass="16432">MGECAKIGRGCTAMVQGYGHGMVRTPPDGVVQSLGHKEKVLGEWIRGSSHLSPLEFIHTHIQSEKRTIQISYPYRGSEGLGPAWRLEEMIPGYFSPTQSMVERLPGVALPTRKSNPDSYADTPFMDEITLIKMPRKFSFPSIKVMRP</sequence>
<name>A0ABQ7NJ75_BRACM</name>